<dbReference type="EMBL" id="MU394392">
    <property type="protein sequence ID" value="KAI6081549.1"/>
    <property type="molecule type" value="Genomic_DNA"/>
</dbReference>
<comment type="caution">
    <text evidence="1">The sequence shown here is derived from an EMBL/GenBank/DDBJ whole genome shotgun (WGS) entry which is preliminary data.</text>
</comment>
<sequence>MPTIRKVAIFGVAGNFGTPITAALVKAGFEVTIVTRVESASIFPPGLPVIRTEYTVEKLTTALAGQDAVVCAVGPAGISAQVAMIDAAEAVGVKRFIVDDFGWGPDFRTLPEFQPIGVQRRVAWGHAKELADANPQFTWTGVSIGNPIDWALKRFPLMGFDVKQRSAIIYDGGIEDFTGTTLDGIGQAIVGVLNHANETKNRFVKARSIQTCQSQLLDAFQRGTGQAWKVDQSSVKDLLESGRKKHQAGISGWVLELMVYQLYTPGEARCIVASKEDSDAELLGIKEETPDDIVKKVLKSVTNR</sequence>
<name>A0ACC0CM88_9PEZI</name>
<keyword evidence="2" id="KW-1185">Reference proteome</keyword>
<organism evidence="1 2">
    <name type="scientific">Hypoxylon rubiginosum</name>
    <dbReference type="NCBI Taxonomy" id="110542"/>
    <lineage>
        <taxon>Eukaryota</taxon>
        <taxon>Fungi</taxon>
        <taxon>Dikarya</taxon>
        <taxon>Ascomycota</taxon>
        <taxon>Pezizomycotina</taxon>
        <taxon>Sordariomycetes</taxon>
        <taxon>Xylariomycetidae</taxon>
        <taxon>Xylariales</taxon>
        <taxon>Hypoxylaceae</taxon>
        <taxon>Hypoxylon</taxon>
    </lineage>
</organism>
<reference evidence="1 2" key="1">
    <citation type="journal article" date="2022" name="New Phytol.">
        <title>Ecological generalism drives hyperdiversity of secondary metabolite gene clusters in xylarialean endophytes.</title>
        <authorList>
            <person name="Franco M.E.E."/>
            <person name="Wisecaver J.H."/>
            <person name="Arnold A.E."/>
            <person name="Ju Y.M."/>
            <person name="Slot J.C."/>
            <person name="Ahrendt S."/>
            <person name="Moore L.P."/>
            <person name="Eastman K.E."/>
            <person name="Scott K."/>
            <person name="Konkel Z."/>
            <person name="Mondo S.J."/>
            <person name="Kuo A."/>
            <person name="Hayes R.D."/>
            <person name="Haridas S."/>
            <person name="Andreopoulos B."/>
            <person name="Riley R."/>
            <person name="LaButti K."/>
            <person name="Pangilinan J."/>
            <person name="Lipzen A."/>
            <person name="Amirebrahimi M."/>
            <person name="Yan J."/>
            <person name="Adam C."/>
            <person name="Keymanesh K."/>
            <person name="Ng V."/>
            <person name="Louie K."/>
            <person name="Northen T."/>
            <person name="Drula E."/>
            <person name="Henrissat B."/>
            <person name="Hsieh H.M."/>
            <person name="Youens-Clark K."/>
            <person name="Lutzoni F."/>
            <person name="Miadlikowska J."/>
            <person name="Eastwood D.C."/>
            <person name="Hamelin R.C."/>
            <person name="Grigoriev I.V."/>
            <person name="U'Ren J.M."/>
        </authorList>
    </citation>
    <scope>NUCLEOTIDE SEQUENCE [LARGE SCALE GENOMIC DNA]</scope>
    <source>
        <strain evidence="1 2">ER1909</strain>
    </source>
</reference>
<protein>
    <submittedName>
        <fullName evidence="1">NAD(P)-binding protein</fullName>
    </submittedName>
</protein>
<evidence type="ECO:0000313" key="1">
    <source>
        <dbReference type="EMBL" id="KAI6081549.1"/>
    </source>
</evidence>
<proteinExistence type="predicted"/>
<gene>
    <name evidence="1" type="ORF">F4821DRAFT_248986</name>
</gene>
<evidence type="ECO:0000313" key="2">
    <source>
        <dbReference type="Proteomes" id="UP001497680"/>
    </source>
</evidence>
<dbReference type="Proteomes" id="UP001497680">
    <property type="component" value="Unassembled WGS sequence"/>
</dbReference>
<accession>A0ACC0CM88</accession>